<gene>
    <name evidence="2" type="ORF">SPHA_58279</name>
</gene>
<keyword evidence="3" id="KW-1185">Reference proteome</keyword>
<feature type="transmembrane region" description="Helical" evidence="1">
    <location>
        <begin position="12"/>
        <end position="34"/>
    </location>
</feature>
<evidence type="ECO:0000256" key="1">
    <source>
        <dbReference type="SAM" id="Phobius"/>
    </source>
</evidence>
<evidence type="ECO:0000313" key="2">
    <source>
        <dbReference type="EMBL" id="CAE1305886.1"/>
    </source>
</evidence>
<evidence type="ECO:0000313" key="3">
    <source>
        <dbReference type="Proteomes" id="UP000597762"/>
    </source>
</evidence>
<proteinExistence type="predicted"/>
<dbReference type="EMBL" id="CAHIKZ030003973">
    <property type="protein sequence ID" value="CAE1305886.1"/>
    <property type="molecule type" value="Genomic_DNA"/>
</dbReference>
<keyword evidence="1" id="KW-0812">Transmembrane</keyword>
<keyword evidence="1" id="KW-1133">Transmembrane helix</keyword>
<protein>
    <submittedName>
        <fullName evidence="2">Uncharacterized protein</fullName>
    </submittedName>
</protein>
<accession>A0A812DLH7</accession>
<sequence length="195" mass="22983">MFIDNIIEKHRTFIIGLYTQLSMFLLRNLYFIHLDLKIWLSSGNLSSIYLRRRNLYFIYLDLNIWLSSGNLSSIYLRRRNLYFIYLDLKIWLSSGNLWSIYLDDQDVISRRMVDNGFDRTTPAEVSSVSVSFFFSFDNNSFSARVSSDTFFVCCAKESSKDLFIFSSFSAIHFSLFSRHFLPFIACMLYCNSSFS</sequence>
<dbReference type="AlphaFoldDB" id="A0A812DLH7"/>
<keyword evidence="1" id="KW-0472">Membrane</keyword>
<dbReference type="Proteomes" id="UP000597762">
    <property type="component" value="Unassembled WGS sequence"/>
</dbReference>
<organism evidence="2 3">
    <name type="scientific">Acanthosepion pharaonis</name>
    <name type="common">Pharaoh cuttlefish</name>
    <name type="synonym">Sepia pharaonis</name>
    <dbReference type="NCBI Taxonomy" id="158019"/>
    <lineage>
        <taxon>Eukaryota</taxon>
        <taxon>Metazoa</taxon>
        <taxon>Spiralia</taxon>
        <taxon>Lophotrochozoa</taxon>
        <taxon>Mollusca</taxon>
        <taxon>Cephalopoda</taxon>
        <taxon>Coleoidea</taxon>
        <taxon>Decapodiformes</taxon>
        <taxon>Sepiida</taxon>
        <taxon>Sepiina</taxon>
        <taxon>Sepiidae</taxon>
        <taxon>Acanthosepion</taxon>
    </lineage>
</organism>
<name>A0A812DLH7_ACAPH</name>
<feature type="transmembrane region" description="Helical" evidence="1">
    <location>
        <begin position="55"/>
        <end position="76"/>
    </location>
</feature>
<reference evidence="2" key="1">
    <citation type="submission" date="2021-01" db="EMBL/GenBank/DDBJ databases">
        <authorList>
            <person name="Li R."/>
            <person name="Bekaert M."/>
        </authorList>
    </citation>
    <scope>NUCLEOTIDE SEQUENCE</scope>
    <source>
        <strain evidence="2">Farmed</strain>
    </source>
</reference>
<comment type="caution">
    <text evidence="2">The sequence shown here is derived from an EMBL/GenBank/DDBJ whole genome shotgun (WGS) entry which is preliminary data.</text>
</comment>